<sequence length="225" mass="24469">MLRKRRWFVNRSRAIPSLSTVVFLLHLLLGIAFAPTAWAGLLPQWLQSHVMPTLLIDPTDGTIVDANGAAKAENRNDFVFPHRLADGRVSEIHGLVHDVTKEMHLTEALERIAYHDPLTGLANRNGLVAGPSKRSHAASQKKNQASSCWGCSTSTNSRRSISTTGLCARIRDREADACAGSRGVGGVVHVHSQNYPQAETCITGNHPATDRSGSHWGKVDAQITQ</sequence>
<feature type="region of interest" description="Disordered" evidence="1">
    <location>
        <begin position="205"/>
        <end position="225"/>
    </location>
</feature>
<feature type="compositionally biased region" description="Polar residues" evidence="1">
    <location>
        <begin position="137"/>
        <end position="151"/>
    </location>
</feature>
<name>A0A2Z6DV94_HYDTE</name>
<keyword evidence="3" id="KW-1185">Reference proteome</keyword>
<dbReference type="AlphaFoldDB" id="A0A2Z6DV94"/>
<evidence type="ECO:0000256" key="1">
    <source>
        <dbReference type="SAM" id="MobiDB-lite"/>
    </source>
</evidence>
<feature type="region of interest" description="Disordered" evidence="1">
    <location>
        <begin position="129"/>
        <end position="159"/>
    </location>
</feature>
<accession>A0A2Z6DV94</accession>
<dbReference type="Proteomes" id="UP000262004">
    <property type="component" value="Chromosome"/>
</dbReference>
<dbReference type="KEGG" id="htl:HPTL_0008"/>
<evidence type="ECO:0000313" key="3">
    <source>
        <dbReference type="Proteomes" id="UP000262004"/>
    </source>
</evidence>
<proteinExistence type="predicted"/>
<organism evidence="2 3">
    <name type="scientific">Hydrogenophilus thermoluteolus</name>
    <name type="common">Pseudomonas hydrogenothermophila</name>
    <dbReference type="NCBI Taxonomy" id="297"/>
    <lineage>
        <taxon>Bacteria</taxon>
        <taxon>Pseudomonadati</taxon>
        <taxon>Pseudomonadota</taxon>
        <taxon>Hydrogenophilia</taxon>
        <taxon>Hydrogenophilales</taxon>
        <taxon>Hydrogenophilaceae</taxon>
        <taxon>Hydrogenophilus</taxon>
    </lineage>
</organism>
<reference evidence="2 3" key="1">
    <citation type="submission" date="2018-04" db="EMBL/GenBank/DDBJ databases">
        <title>Complete genome sequence of Hydrogenophilus thermoluteolus TH-1.</title>
        <authorList>
            <person name="Arai H."/>
        </authorList>
    </citation>
    <scope>NUCLEOTIDE SEQUENCE [LARGE SCALE GENOMIC DNA]</scope>
    <source>
        <strain evidence="2 3">TH-1</strain>
    </source>
</reference>
<evidence type="ECO:0000313" key="2">
    <source>
        <dbReference type="EMBL" id="BBD76278.1"/>
    </source>
</evidence>
<gene>
    <name evidence="2" type="ORF">HPTL_0008</name>
</gene>
<protein>
    <submittedName>
        <fullName evidence="2">Uncharacterized protein</fullName>
    </submittedName>
</protein>
<dbReference type="EMBL" id="AP018558">
    <property type="protein sequence ID" value="BBD76278.1"/>
    <property type="molecule type" value="Genomic_DNA"/>
</dbReference>